<dbReference type="InterPro" id="IPR007016">
    <property type="entry name" value="O-antigen_ligase-rel_domated"/>
</dbReference>
<evidence type="ECO:0000256" key="2">
    <source>
        <dbReference type="ARBA" id="ARBA00022692"/>
    </source>
</evidence>
<dbReference type="SUPFAM" id="SSF48452">
    <property type="entry name" value="TPR-like"/>
    <property type="match status" value="1"/>
</dbReference>
<feature type="transmembrane region" description="Helical" evidence="6">
    <location>
        <begin position="167"/>
        <end position="186"/>
    </location>
</feature>
<dbReference type="PROSITE" id="PS50005">
    <property type="entry name" value="TPR"/>
    <property type="match status" value="1"/>
</dbReference>
<dbReference type="EMBL" id="MHVJ01000013">
    <property type="protein sequence ID" value="OHA91158.1"/>
    <property type="molecule type" value="Genomic_DNA"/>
</dbReference>
<keyword evidence="2 6" id="KW-0812">Transmembrane</keyword>
<dbReference type="InterPro" id="IPR051533">
    <property type="entry name" value="WaaL-like"/>
</dbReference>
<evidence type="ECO:0000259" key="7">
    <source>
        <dbReference type="Pfam" id="PF04932"/>
    </source>
</evidence>
<feature type="transmembrane region" description="Helical" evidence="6">
    <location>
        <begin position="102"/>
        <end position="120"/>
    </location>
</feature>
<feature type="transmembrane region" description="Helical" evidence="6">
    <location>
        <begin position="387"/>
        <end position="410"/>
    </location>
</feature>
<dbReference type="PANTHER" id="PTHR37422:SF13">
    <property type="entry name" value="LIPOPOLYSACCHARIDE BIOSYNTHESIS PROTEIN PA4999-RELATED"/>
    <property type="match status" value="1"/>
</dbReference>
<feature type="transmembrane region" description="Helical" evidence="6">
    <location>
        <begin position="38"/>
        <end position="57"/>
    </location>
</feature>
<feature type="transmembrane region" description="Helical" evidence="6">
    <location>
        <begin position="216"/>
        <end position="233"/>
    </location>
</feature>
<comment type="caution">
    <text evidence="8">The sequence shown here is derived from an EMBL/GenBank/DDBJ whole genome shotgun (WGS) entry which is preliminary data.</text>
</comment>
<keyword evidence="4 6" id="KW-0472">Membrane</keyword>
<accession>A0A1G2T2C6</accession>
<keyword evidence="3 6" id="KW-1133">Transmembrane helix</keyword>
<comment type="subcellular location">
    <subcellularLocation>
        <location evidence="1">Membrane</location>
        <topology evidence="1">Multi-pass membrane protein</topology>
    </subcellularLocation>
</comment>
<feature type="transmembrane region" description="Helical" evidence="6">
    <location>
        <begin position="9"/>
        <end position="32"/>
    </location>
</feature>
<reference evidence="8 9" key="1">
    <citation type="journal article" date="2016" name="Nat. Commun.">
        <title>Thousands of microbial genomes shed light on interconnected biogeochemical processes in an aquifer system.</title>
        <authorList>
            <person name="Anantharaman K."/>
            <person name="Brown C.T."/>
            <person name="Hug L.A."/>
            <person name="Sharon I."/>
            <person name="Castelle C.J."/>
            <person name="Probst A.J."/>
            <person name="Thomas B.C."/>
            <person name="Singh A."/>
            <person name="Wilkins M.J."/>
            <person name="Karaoz U."/>
            <person name="Brodie E.L."/>
            <person name="Williams K.H."/>
            <person name="Hubbard S.S."/>
            <person name="Banfield J.F."/>
        </authorList>
    </citation>
    <scope>NUCLEOTIDE SEQUENCE [LARGE SCALE GENOMIC DNA]</scope>
</reference>
<evidence type="ECO:0000256" key="1">
    <source>
        <dbReference type="ARBA" id="ARBA00004141"/>
    </source>
</evidence>
<evidence type="ECO:0000313" key="8">
    <source>
        <dbReference type="EMBL" id="OHA91158.1"/>
    </source>
</evidence>
<proteinExistence type="predicted"/>
<gene>
    <name evidence="8" type="ORF">A2758_01620</name>
</gene>
<protein>
    <recommendedName>
        <fullName evidence="7">O-antigen ligase-related domain-containing protein</fullName>
    </recommendedName>
</protein>
<name>A0A1G2T2C6_9BACT</name>
<dbReference type="AlphaFoldDB" id="A0A1G2T2C6"/>
<feature type="transmembrane region" description="Helical" evidence="6">
    <location>
        <begin position="193"/>
        <end position="210"/>
    </location>
</feature>
<dbReference type="Gene3D" id="1.25.40.10">
    <property type="entry name" value="Tetratricopeptide repeat domain"/>
    <property type="match status" value="1"/>
</dbReference>
<feature type="transmembrane region" description="Helical" evidence="6">
    <location>
        <begin position="132"/>
        <end position="155"/>
    </location>
</feature>
<evidence type="ECO:0000256" key="5">
    <source>
        <dbReference type="PROSITE-ProRule" id="PRU00339"/>
    </source>
</evidence>
<dbReference type="Proteomes" id="UP000178612">
    <property type="component" value="Unassembled WGS sequence"/>
</dbReference>
<dbReference type="Pfam" id="PF04932">
    <property type="entry name" value="Wzy_C"/>
    <property type="match status" value="1"/>
</dbReference>
<organism evidence="8 9">
    <name type="scientific">Candidatus Zambryskibacteria bacterium RIFCSPHIGHO2_01_FULL_49_18</name>
    <dbReference type="NCBI Taxonomy" id="1802740"/>
    <lineage>
        <taxon>Bacteria</taxon>
        <taxon>Candidatus Zambryskiibacteriota</taxon>
    </lineage>
</organism>
<evidence type="ECO:0000256" key="6">
    <source>
        <dbReference type="SAM" id="Phobius"/>
    </source>
</evidence>
<feature type="transmembrane region" description="Helical" evidence="6">
    <location>
        <begin position="342"/>
        <end position="366"/>
    </location>
</feature>
<dbReference type="GO" id="GO:0016020">
    <property type="term" value="C:membrane"/>
    <property type="evidence" value="ECO:0007669"/>
    <property type="project" value="UniProtKB-SubCell"/>
</dbReference>
<evidence type="ECO:0000256" key="3">
    <source>
        <dbReference type="ARBA" id="ARBA00022989"/>
    </source>
</evidence>
<dbReference type="InterPro" id="IPR019734">
    <property type="entry name" value="TPR_rpt"/>
</dbReference>
<keyword evidence="5" id="KW-0802">TPR repeat</keyword>
<evidence type="ECO:0000256" key="4">
    <source>
        <dbReference type="ARBA" id="ARBA00023136"/>
    </source>
</evidence>
<evidence type="ECO:0000313" key="9">
    <source>
        <dbReference type="Proteomes" id="UP000178612"/>
    </source>
</evidence>
<feature type="transmembrane region" description="Helical" evidence="6">
    <location>
        <begin position="245"/>
        <end position="262"/>
    </location>
</feature>
<dbReference type="PANTHER" id="PTHR37422">
    <property type="entry name" value="TEICHURONIC ACID BIOSYNTHESIS PROTEIN TUAE"/>
    <property type="match status" value="1"/>
</dbReference>
<sequence>MNKQILRNVIFTGLFLVPFVPFLVSSSFFFPFITTKAFAWRTITEVIFFAWIILALLDKTYRPRKSPALYAIAFLLATIGLSTLTSIDVARSFWGDYERMEGLILFLHLGAFFLVIGSMFREIDWEKWWKTTLFASLLMIIYVLLQLAGTIAIHQGGVRVDGTLGNATYLAVYMLFHIFIALYFLWREYSNRMSRWLYIFLILGQVFILYHTATRGAILGLLGGLLIIALLNLRNKKDPLIRKGSVILLAVLLIIAGGFLSLRQTSFVQNSPVLSRFTQLNFSDIYQGRYYVWPMAVEGFKERPLFGWGQENFIYVFQKHYKPEMFNLEPWFDRAHNTYLDWLVSGGFLGLLGYLSLYAAILYVIWRGNRSFSHVERSILTGLLSAYAFHNLFVFDHLISYILFFSLLAYACQRSPHGTLSPSFTLPENWVKKVALPAAAIVFLLVFYFGNVKPLVANVYLIEALKSLQLQKFENTGSYFMKAYKASTIGKREIIEHMAQNSVALLESSLSLEKKNEFYGFAKQVVREEADKHPNDAKRQLLAGSFLVNTGFPDEALLYLERARQIMPGKQQVYFDTASAYFAKNDSATGLSFFRQAYDLAPDYTEAKVIYLLGAIYAGDRALENNLIAKFTEKQFVFEDRILQAYYGHKRFAEVIKILERRKKLDPGNAATYDEYIRQVRNQ</sequence>
<feature type="repeat" description="TPR" evidence="5">
    <location>
        <begin position="571"/>
        <end position="604"/>
    </location>
</feature>
<feature type="transmembrane region" description="Helical" evidence="6">
    <location>
        <begin position="69"/>
        <end position="90"/>
    </location>
</feature>
<feature type="domain" description="O-antigen ligase-related" evidence="7">
    <location>
        <begin position="203"/>
        <end position="355"/>
    </location>
</feature>
<dbReference type="InterPro" id="IPR011990">
    <property type="entry name" value="TPR-like_helical_dom_sf"/>
</dbReference>